<dbReference type="GO" id="GO:0046872">
    <property type="term" value="F:metal ion binding"/>
    <property type="evidence" value="ECO:0007669"/>
    <property type="project" value="UniProtKB-KW"/>
</dbReference>
<evidence type="ECO:0000256" key="6">
    <source>
        <dbReference type="SAM" id="MobiDB-lite"/>
    </source>
</evidence>
<dbReference type="STRING" id="6205.A0A0R3WR61"/>
<feature type="region of interest" description="Disordered" evidence="6">
    <location>
        <begin position="253"/>
        <end position="279"/>
    </location>
</feature>
<dbReference type="GO" id="GO:0005634">
    <property type="term" value="C:nucleus"/>
    <property type="evidence" value="ECO:0007669"/>
    <property type="project" value="UniProtKB-SubCell"/>
</dbReference>
<feature type="domain" description="DM" evidence="7">
    <location>
        <begin position="283"/>
        <end position="327"/>
    </location>
</feature>
<evidence type="ECO:0000256" key="3">
    <source>
        <dbReference type="ARBA" id="ARBA00023125"/>
    </source>
</evidence>
<dbReference type="InterPro" id="IPR001275">
    <property type="entry name" value="DM_DNA-bd"/>
</dbReference>
<dbReference type="Pfam" id="PF00751">
    <property type="entry name" value="DM"/>
    <property type="match status" value="2"/>
</dbReference>
<dbReference type="GO" id="GO:0000981">
    <property type="term" value="F:DNA-binding transcription factor activity, RNA polymerase II-specific"/>
    <property type="evidence" value="ECO:0007669"/>
    <property type="project" value="TreeGrafter"/>
</dbReference>
<comment type="subcellular location">
    <subcellularLocation>
        <location evidence="5">Nucleus</location>
    </subcellularLocation>
</comment>
<dbReference type="GO" id="GO:0000978">
    <property type="term" value="F:RNA polymerase II cis-regulatory region sequence-specific DNA binding"/>
    <property type="evidence" value="ECO:0007669"/>
    <property type="project" value="TreeGrafter"/>
</dbReference>
<dbReference type="SUPFAM" id="SSF82927">
    <property type="entry name" value="Cysteine-rich DNA binding domain, (DM domain)"/>
    <property type="match status" value="2"/>
</dbReference>
<dbReference type="Gene3D" id="4.10.1040.10">
    <property type="entry name" value="DM DNA-binding domain"/>
    <property type="match status" value="2"/>
</dbReference>
<dbReference type="AlphaFoldDB" id="A0A0R3WR61"/>
<dbReference type="PANTHER" id="PTHR12322">
    <property type="entry name" value="DOUBLESEX AND MAB-3 RELATED TRANSCRIPTION FACTOR DMRT"/>
    <property type="match status" value="1"/>
</dbReference>
<keyword evidence="3 5" id="KW-0238">DNA-binding</keyword>
<evidence type="ECO:0000256" key="1">
    <source>
        <dbReference type="ARBA" id="ARBA00022723"/>
    </source>
</evidence>
<accession>A0A0R3WR61</accession>
<feature type="domain" description="DM" evidence="7">
    <location>
        <begin position="199"/>
        <end position="246"/>
    </location>
</feature>
<dbReference type="InterPro" id="IPR036407">
    <property type="entry name" value="DM_DNA-bd_sf"/>
</dbReference>
<dbReference type="GO" id="GO:0007548">
    <property type="term" value="P:sex differentiation"/>
    <property type="evidence" value="ECO:0007669"/>
    <property type="project" value="TreeGrafter"/>
</dbReference>
<evidence type="ECO:0000256" key="4">
    <source>
        <dbReference type="ARBA" id="ARBA00023242"/>
    </source>
</evidence>
<dbReference type="PROSITE" id="PS40000">
    <property type="entry name" value="DM_1"/>
    <property type="match status" value="2"/>
</dbReference>
<dbReference type="WBParaSite" id="TTAC_0000325101-mRNA-1">
    <property type="protein sequence ID" value="TTAC_0000325101-mRNA-1"/>
    <property type="gene ID" value="TTAC_0000325101"/>
</dbReference>
<feature type="DNA-binding region" description="DM" evidence="5">
    <location>
        <begin position="199"/>
        <end position="246"/>
    </location>
</feature>
<keyword evidence="1 5" id="KW-0479">Metal-binding</keyword>
<sequence>LAQSTLEFCGGGQTSSIHSSEYAYQQSVYFRPLETEAFSADVTASYSTATPMSTSHPSRLGSLFKSVSLPHSFEDSESERLYSHDMICGQNSVHKPLPSLSFNPIYPTLCLPASQRLPFEAVPQQLQLHQSAQGTQLQQMHNFHTSNKYRSQSSLIGLLGSRCQKTSGSSLLPKDDDPKRLKTEESSTDNTVPRSSYMCRKCRAHGRLIAVRQHKRNCPYKHCSCSVCSLVNYGRHIVARQIALYRDQKNHHNEDCSGGGKMRNSGAKSCAEKTDLDDEGPHCRRCRNHGKTNPWKGHKKVCPFYYCICQQCILITLRKSNEKNLREVVQESNKELSLKAQKKQATEEISFPTPFYSRKAVKLSQQKQTMNEHQEIPLTYPDGYGIRWKPLREHGEGTPHSNNIISDGETSLLPPDAITITQQDNTFYNSRAHQAAAFAAAAAAAVAFQQETAVSSNDSAVVLKEESQISCSSQPLGQSGYSLTDTWIGGDEGKCIRSSKVVDSRPLEGFAGHNGISGFWQSQFHSLRNDDQSCAGEHSRRGKIKSPIL</sequence>
<feature type="compositionally biased region" description="Basic residues" evidence="6">
    <location>
        <begin position="540"/>
        <end position="549"/>
    </location>
</feature>
<keyword evidence="4 5" id="KW-0539">Nucleus</keyword>
<evidence type="ECO:0000256" key="2">
    <source>
        <dbReference type="ARBA" id="ARBA00022833"/>
    </source>
</evidence>
<reference evidence="8" key="1">
    <citation type="submission" date="2017-02" db="UniProtKB">
        <authorList>
            <consortium name="WormBaseParasite"/>
        </authorList>
    </citation>
    <scope>IDENTIFICATION</scope>
</reference>
<keyword evidence="2 5" id="KW-0862">Zinc</keyword>
<dbReference type="PROSITE" id="PS50809">
    <property type="entry name" value="DM_2"/>
    <property type="match status" value="2"/>
</dbReference>
<feature type="compositionally biased region" description="Basic and acidic residues" evidence="6">
    <location>
        <begin position="270"/>
        <end position="279"/>
    </location>
</feature>
<protein>
    <submittedName>
        <fullName evidence="8">DM domain-containing protein</fullName>
    </submittedName>
</protein>
<feature type="region of interest" description="Disordered" evidence="6">
    <location>
        <begin position="164"/>
        <end position="193"/>
    </location>
</feature>
<dbReference type="SMART" id="SM00301">
    <property type="entry name" value="DM"/>
    <property type="match status" value="2"/>
</dbReference>
<name>A0A0R3WR61_HYDTA</name>
<dbReference type="PANTHER" id="PTHR12322:SF53">
    <property type="entry name" value="DOUBLESEX-MAB RELATED 11E"/>
    <property type="match status" value="1"/>
</dbReference>
<evidence type="ECO:0000259" key="7">
    <source>
        <dbReference type="PROSITE" id="PS50809"/>
    </source>
</evidence>
<evidence type="ECO:0000313" key="8">
    <source>
        <dbReference type="WBParaSite" id="TTAC_0000325101-mRNA-1"/>
    </source>
</evidence>
<feature type="region of interest" description="Disordered" evidence="6">
    <location>
        <begin position="530"/>
        <end position="549"/>
    </location>
</feature>
<organism evidence="8">
    <name type="scientific">Hydatigena taeniaeformis</name>
    <name type="common">Feline tapeworm</name>
    <name type="synonym">Taenia taeniaeformis</name>
    <dbReference type="NCBI Taxonomy" id="6205"/>
    <lineage>
        <taxon>Eukaryota</taxon>
        <taxon>Metazoa</taxon>
        <taxon>Spiralia</taxon>
        <taxon>Lophotrochozoa</taxon>
        <taxon>Platyhelminthes</taxon>
        <taxon>Cestoda</taxon>
        <taxon>Eucestoda</taxon>
        <taxon>Cyclophyllidea</taxon>
        <taxon>Taeniidae</taxon>
        <taxon>Hydatigera</taxon>
    </lineage>
</organism>
<feature type="DNA-binding region" description="DM" evidence="5">
    <location>
        <begin position="283"/>
        <end position="327"/>
    </location>
</feature>
<proteinExistence type="predicted"/>
<evidence type="ECO:0000256" key="5">
    <source>
        <dbReference type="PROSITE-ProRule" id="PRU00070"/>
    </source>
</evidence>
<feature type="compositionally biased region" description="Basic and acidic residues" evidence="6">
    <location>
        <begin position="173"/>
        <end position="185"/>
    </location>
</feature>
<dbReference type="InterPro" id="IPR026607">
    <property type="entry name" value="DMRT"/>
</dbReference>